<keyword evidence="2" id="KW-1185">Reference proteome</keyword>
<dbReference type="EMBL" id="JAUEPU010000015">
    <property type="protein sequence ID" value="KAK0496578.1"/>
    <property type="molecule type" value="Genomic_DNA"/>
</dbReference>
<reference evidence="1" key="1">
    <citation type="submission" date="2023-06" db="EMBL/GenBank/DDBJ databases">
        <authorList>
            <consortium name="Lawrence Berkeley National Laboratory"/>
            <person name="Ahrendt S."/>
            <person name="Sahu N."/>
            <person name="Indic B."/>
            <person name="Wong-Bajracharya J."/>
            <person name="Merenyi Z."/>
            <person name="Ke H.-M."/>
            <person name="Monk M."/>
            <person name="Kocsube S."/>
            <person name="Drula E."/>
            <person name="Lipzen A."/>
            <person name="Balint B."/>
            <person name="Henrissat B."/>
            <person name="Andreopoulos B."/>
            <person name="Martin F.M."/>
            <person name="Harder C.B."/>
            <person name="Rigling D."/>
            <person name="Ford K.L."/>
            <person name="Foster G.D."/>
            <person name="Pangilinan J."/>
            <person name="Papanicolaou A."/>
            <person name="Barry K."/>
            <person name="LaButti K."/>
            <person name="Viragh M."/>
            <person name="Koriabine M."/>
            <person name="Yan M."/>
            <person name="Riley R."/>
            <person name="Champramary S."/>
            <person name="Plett K.L."/>
            <person name="Tsai I.J."/>
            <person name="Slot J."/>
            <person name="Sipos G."/>
            <person name="Plett J."/>
            <person name="Nagy L.G."/>
            <person name="Grigoriev I.V."/>
        </authorList>
    </citation>
    <scope>NUCLEOTIDE SEQUENCE</scope>
    <source>
        <strain evidence="1">HWK02</strain>
    </source>
</reference>
<protein>
    <submittedName>
        <fullName evidence="1">Uncharacterized protein</fullName>
    </submittedName>
</protein>
<sequence length="200" mass="21715">MYSLSLCHIIDVSEPKDPALRVMQPALMEEHLITLGCISSVCAYCPIIAPGFTPDTFDMPRSLVEAFKFESYGAFVSLAHVPHTMVSVEKKSVHYAGSNAVCMTTGLAYMELATWTLAFGLPGSVETTCINDRGLLFPMQVEDPNGRGNNNSKYMSGQLSPAKGHWGLPTKAPSAPNFLFMMVEPVLAIISCFDQVTSLS</sequence>
<proteinExistence type="predicted"/>
<dbReference type="AlphaFoldDB" id="A0AA39Q5E5"/>
<comment type="caution">
    <text evidence="1">The sequence shown here is derived from an EMBL/GenBank/DDBJ whole genome shotgun (WGS) entry which is preliminary data.</text>
</comment>
<name>A0AA39Q5E5_9AGAR</name>
<organism evidence="1 2">
    <name type="scientific">Armillaria luteobubalina</name>
    <dbReference type="NCBI Taxonomy" id="153913"/>
    <lineage>
        <taxon>Eukaryota</taxon>
        <taxon>Fungi</taxon>
        <taxon>Dikarya</taxon>
        <taxon>Basidiomycota</taxon>
        <taxon>Agaricomycotina</taxon>
        <taxon>Agaricomycetes</taxon>
        <taxon>Agaricomycetidae</taxon>
        <taxon>Agaricales</taxon>
        <taxon>Marasmiineae</taxon>
        <taxon>Physalacriaceae</taxon>
        <taxon>Armillaria</taxon>
    </lineage>
</organism>
<accession>A0AA39Q5E5</accession>
<evidence type="ECO:0000313" key="1">
    <source>
        <dbReference type="EMBL" id="KAK0496578.1"/>
    </source>
</evidence>
<evidence type="ECO:0000313" key="2">
    <source>
        <dbReference type="Proteomes" id="UP001175228"/>
    </source>
</evidence>
<dbReference type="Proteomes" id="UP001175228">
    <property type="component" value="Unassembled WGS sequence"/>
</dbReference>
<gene>
    <name evidence="1" type="ORF">EDD18DRAFT_1105684</name>
</gene>